<accession>A0AAV4QDM8</accession>
<evidence type="ECO:0000313" key="1">
    <source>
        <dbReference type="EMBL" id="GIY06839.1"/>
    </source>
</evidence>
<dbReference type="EMBL" id="BPLR01006005">
    <property type="protein sequence ID" value="GIY06839.1"/>
    <property type="molecule type" value="Genomic_DNA"/>
</dbReference>
<keyword evidence="2" id="KW-1185">Reference proteome</keyword>
<sequence length="76" mass="8495">MNAGTSAKEVRKNWTVIISICWLFRSSPASLQGDIGIPDTAYPFNVTNSEYQSTKAFKCKGSYIREIVEFLDLKGT</sequence>
<evidence type="ECO:0000313" key="2">
    <source>
        <dbReference type="Proteomes" id="UP001054945"/>
    </source>
</evidence>
<protein>
    <submittedName>
        <fullName evidence="1">Uncharacterized protein</fullName>
    </submittedName>
</protein>
<dbReference type="AlphaFoldDB" id="A0AAV4QDM8"/>
<proteinExistence type="predicted"/>
<comment type="caution">
    <text evidence="1">The sequence shown here is derived from an EMBL/GenBank/DDBJ whole genome shotgun (WGS) entry which is preliminary data.</text>
</comment>
<reference evidence="1 2" key="1">
    <citation type="submission" date="2021-06" db="EMBL/GenBank/DDBJ databases">
        <title>Caerostris extrusa draft genome.</title>
        <authorList>
            <person name="Kono N."/>
            <person name="Arakawa K."/>
        </authorList>
    </citation>
    <scope>NUCLEOTIDE SEQUENCE [LARGE SCALE GENOMIC DNA]</scope>
</reference>
<organism evidence="1 2">
    <name type="scientific">Caerostris extrusa</name>
    <name type="common">Bark spider</name>
    <name type="synonym">Caerostris bankana</name>
    <dbReference type="NCBI Taxonomy" id="172846"/>
    <lineage>
        <taxon>Eukaryota</taxon>
        <taxon>Metazoa</taxon>
        <taxon>Ecdysozoa</taxon>
        <taxon>Arthropoda</taxon>
        <taxon>Chelicerata</taxon>
        <taxon>Arachnida</taxon>
        <taxon>Araneae</taxon>
        <taxon>Araneomorphae</taxon>
        <taxon>Entelegynae</taxon>
        <taxon>Araneoidea</taxon>
        <taxon>Araneidae</taxon>
        <taxon>Caerostris</taxon>
    </lineage>
</organism>
<name>A0AAV4QDM8_CAEEX</name>
<dbReference type="Proteomes" id="UP001054945">
    <property type="component" value="Unassembled WGS sequence"/>
</dbReference>
<gene>
    <name evidence="1" type="ORF">CEXT_668081</name>
</gene>